<keyword evidence="1" id="KW-0812">Transmembrane</keyword>
<dbReference type="EMBL" id="BARV01017418">
    <property type="protein sequence ID" value="GAI23104.1"/>
    <property type="molecule type" value="Genomic_DNA"/>
</dbReference>
<comment type="caution">
    <text evidence="2">The sequence shown here is derived from an EMBL/GenBank/DDBJ whole genome shotgun (WGS) entry which is preliminary data.</text>
</comment>
<evidence type="ECO:0000256" key="1">
    <source>
        <dbReference type="SAM" id="Phobius"/>
    </source>
</evidence>
<evidence type="ECO:0000313" key="2">
    <source>
        <dbReference type="EMBL" id="GAI23104.1"/>
    </source>
</evidence>
<proteinExistence type="predicted"/>
<organism evidence="2">
    <name type="scientific">marine sediment metagenome</name>
    <dbReference type="NCBI Taxonomy" id="412755"/>
    <lineage>
        <taxon>unclassified sequences</taxon>
        <taxon>metagenomes</taxon>
        <taxon>ecological metagenomes</taxon>
    </lineage>
</organism>
<keyword evidence="1" id="KW-0472">Membrane</keyword>
<feature type="transmembrane region" description="Helical" evidence="1">
    <location>
        <begin position="7"/>
        <end position="24"/>
    </location>
</feature>
<sequence length="45" mass="4947">MSKLAKMTIAISLIAGISVVFLLTDFDGDGLKNMDEFHWGANIFD</sequence>
<dbReference type="AlphaFoldDB" id="X1NWR4"/>
<gene>
    <name evidence="2" type="ORF">S06H3_29687</name>
</gene>
<protein>
    <submittedName>
        <fullName evidence="2">Uncharacterized protein</fullName>
    </submittedName>
</protein>
<feature type="non-terminal residue" evidence="2">
    <location>
        <position position="45"/>
    </location>
</feature>
<reference evidence="2" key="1">
    <citation type="journal article" date="2014" name="Front. Microbiol.">
        <title>High frequency of phylogenetically diverse reductive dehalogenase-homologous genes in deep subseafloor sedimentary metagenomes.</title>
        <authorList>
            <person name="Kawai M."/>
            <person name="Futagami T."/>
            <person name="Toyoda A."/>
            <person name="Takaki Y."/>
            <person name="Nishi S."/>
            <person name="Hori S."/>
            <person name="Arai W."/>
            <person name="Tsubouchi T."/>
            <person name="Morono Y."/>
            <person name="Uchiyama I."/>
            <person name="Ito T."/>
            <person name="Fujiyama A."/>
            <person name="Inagaki F."/>
            <person name="Takami H."/>
        </authorList>
    </citation>
    <scope>NUCLEOTIDE SEQUENCE</scope>
    <source>
        <strain evidence="2">Expedition CK06-06</strain>
    </source>
</reference>
<accession>X1NWR4</accession>
<name>X1NWR4_9ZZZZ</name>
<keyword evidence="1" id="KW-1133">Transmembrane helix</keyword>